<dbReference type="InterPro" id="IPR011146">
    <property type="entry name" value="HIT-like"/>
</dbReference>
<evidence type="ECO:0000259" key="4">
    <source>
        <dbReference type="PROSITE" id="PS51084"/>
    </source>
</evidence>
<dbReference type="SUPFAM" id="SSF54197">
    <property type="entry name" value="HIT-like"/>
    <property type="match status" value="1"/>
</dbReference>
<reference evidence="5 6" key="1">
    <citation type="submission" date="2016-10" db="EMBL/GenBank/DDBJ databases">
        <authorList>
            <person name="de Groot N.N."/>
        </authorList>
    </citation>
    <scope>NUCLEOTIDE SEQUENCE [LARGE SCALE GENOMIC DNA]</scope>
    <source>
        <strain evidence="5 6">Nm110</strain>
    </source>
</reference>
<protein>
    <submittedName>
        <fullName evidence="5">Histidine triad (HIT) family protein</fullName>
    </submittedName>
</protein>
<feature type="active site" description="Tele-AMP-histidine intermediate" evidence="1">
    <location>
        <position position="99"/>
    </location>
</feature>
<evidence type="ECO:0000256" key="2">
    <source>
        <dbReference type="PIRSR" id="PIRSR601310-3"/>
    </source>
</evidence>
<dbReference type="InterPro" id="IPR019808">
    <property type="entry name" value="Histidine_triad_CS"/>
</dbReference>
<organism evidence="5 6">
    <name type="scientific">Nitrosomonas communis</name>
    <dbReference type="NCBI Taxonomy" id="44574"/>
    <lineage>
        <taxon>Bacteria</taxon>
        <taxon>Pseudomonadati</taxon>
        <taxon>Pseudomonadota</taxon>
        <taxon>Betaproteobacteria</taxon>
        <taxon>Nitrosomonadales</taxon>
        <taxon>Nitrosomonadaceae</taxon>
        <taxon>Nitrosomonas</taxon>
    </lineage>
</organism>
<dbReference type="Gene3D" id="3.30.428.10">
    <property type="entry name" value="HIT-like"/>
    <property type="match status" value="1"/>
</dbReference>
<dbReference type="PROSITE" id="PS00892">
    <property type="entry name" value="HIT_1"/>
    <property type="match status" value="1"/>
</dbReference>
<sequence>MEECVFCKIGQGEIPANKVFEDQDFVAFHDIHPAAPVHFLLIPKRHISSLYDVSEADQPLLGKMLWLIPQLAKEQGCANGFRTIINTGRVGGQEVLHLHIHIIAGKDRLPTMIHHG</sequence>
<evidence type="ECO:0000256" key="1">
    <source>
        <dbReference type="PIRSR" id="PIRSR601310-1"/>
    </source>
</evidence>
<dbReference type="CDD" id="cd01276">
    <property type="entry name" value="PKCI_related"/>
    <property type="match status" value="1"/>
</dbReference>
<dbReference type="PRINTS" id="PR00332">
    <property type="entry name" value="HISTRIAD"/>
</dbReference>
<dbReference type="Proteomes" id="UP000183454">
    <property type="component" value="Unassembled WGS sequence"/>
</dbReference>
<dbReference type="Pfam" id="PF11969">
    <property type="entry name" value="DcpS_C"/>
    <property type="match status" value="1"/>
</dbReference>
<dbReference type="PANTHER" id="PTHR23089">
    <property type="entry name" value="HISTIDINE TRIAD HIT PROTEIN"/>
    <property type="match status" value="1"/>
</dbReference>
<dbReference type="InterPro" id="IPR001310">
    <property type="entry name" value="Histidine_triad_HIT"/>
</dbReference>
<dbReference type="AlphaFoldDB" id="A0A1H2TZ73"/>
<dbReference type="RefSeq" id="WP_074666727.1">
    <property type="nucleotide sequence ID" value="NZ_FNNH01000013.1"/>
</dbReference>
<dbReference type="InterPro" id="IPR036265">
    <property type="entry name" value="HIT-like_sf"/>
</dbReference>
<proteinExistence type="predicted"/>
<feature type="short sequence motif" description="Histidine triad motif" evidence="2 3">
    <location>
        <begin position="97"/>
        <end position="101"/>
    </location>
</feature>
<accession>A0A1H2TZ73</accession>
<dbReference type="EMBL" id="FNNH01000013">
    <property type="protein sequence ID" value="SDW49101.1"/>
    <property type="molecule type" value="Genomic_DNA"/>
</dbReference>
<name>A0A1H2TZ73_9PROT</name>
<evidence type="ECO:0000313" key="5">
    <source>
        <dbReference type="EMBL" id="SDW49101.1"/>
    </source>
</evidence>
<dbReference type="GO" id="GO:0003824">
    <property type="term" value="F:catalytic activity"/>
    <property type="evidence" value="ECO:0007669"/>
    <property type="project" value="InterPro"/>
</dbReference>
<gene>
    <name evidence="5" type="ORF">SAMN05421882_101347</name>
</gene>
<dbReference type="PROSITE" id="PS51084">
    <property type="entry name" value="HIT_2"/>
    <property type="match status" value="1"/>
</dbReference>
<feature type="domain" description="HIT" evidence="4">
    <location>
        <begin position="5"/>
        <end position="116"/>
    </location>
</feature>
<evidence type="ECO:0000256" key="3">
    <source>
        <dbReference type="PROSITE-ProRule" id="PRU00464"/>
    </source>
</evidence>
<evidence type="ECO:0000313" key="6">
    <source>
        <dbReference type="Proteomes" id="UP000183454"/>
    </source>
</evidence>